<feature type="compositionally biased region" description="Basic and acidic residues" evidence="1">
    <location>
        <begin position="109"/>
        <end position="121"/>
    </location>
</feature>
<comment type="caution">
    <text evidence="2">The sequence shown here is derived from an EMBL/GenBank/DDBJ whole genome shotgun (WGS) entry which is preliminary data.</text>
</comment>
<reference evidence="2 3" key="1">
    <citation type="submission" date="2016-02" db="EMBL/GenBank/DDBJ databases">
        <title>Genome analysis of coral dinoflagellate symbionts highlights evolutionary adaptations to a symbiotic lifestyle.</title>
        <authorList>
            <person name="Aranda M."/>
            <person name="Li Y."/>
            <person name="Liew Y.J."/>
            <person name="Baumgarten S."/>
            <person name="Simakov O."/>
            <person name="Wilson M."/>
            <person name="Piel J."/>
            <person name="Ashoor H."/>
            <person name="Bougouffa S."/>
            <person name="Bajic V.B."/>
            <person name="Ryu T."/>
            <person name="Ravasi T."/>
            <person name="Bayer T."/>
            <person name="Micklem G."/>
            <person name="Kim H."/>
            <person name="Bhak J."/>
            <person name="Lajeunesse T.C."/>
            <person name="Voolstra C.R."/>
        </authorList>
    </citation>
    <scope>NUCLEOTIDE SEQUENCE [LARGE SCALE GENOMIC DNA]</scope>
    <source>
        <strain evidence="2 3">CCMP2467</strain>
    </source>
</reference>
<gene>
    <name evidence="2" type="ORF">AK812_SmicGene19337</name>
</gene>
<keyword evidence="3" id="KW-1185">Reference proteome</keyword>
<accession>A0A1Q9DSP0</accession>
<protein>
    <submittedName>
        <fullName evidence="2">Uncharacterized protein</fullName>
    </submittedName>
</protein>
<dbReference type="Proteomes" id="UP000186817">
    <property type="component" value="Unassembled WGS sequence"/>
</dbReference>
<sequence>MGVNEKDPVLLPEFAKAGVGGVGLMEDSLPEGTMVWVFLQRPLHRAYPEQDSCPSQGHHASRQRMKAAATSEWEGAEVASEWTPEMKSPPESLAYKTETSACPGAGEPKQLKQPEEENRHM</sequence>
<feature type="region of interest" description="Disordered" evidence="1">
    <location>
        <begin position="48"/>
        <end position="121"/>
    </location>
</feature>
<dbReference type="AlphaFoldDB" id="A0A1Q9DSP0"/>
<proteinExistence type="predicted"/>
<evidence type="ECO:0000313" key="2">
    <source>
        <dbReference type="EMBL" id="OLP98196.1"/>
    </source>
</evidence>
<evidence type="ECO:0000313" key="3">
    <source>
        <dbReference type="Proteomes" id="UP000186817"/>
    </source>
</evidence>
<organism evidence="2 3">
    <name type="scientific">Symbiodinium microadriaticum</name>
    <name type="common">Dinoflagellate</name>
    <name type="synonym">Zooxanthella microadriatica</name>
    <dbReference type="NCBI Taxonomy" id="2951"/>
    <lineage>
        <taxon>Eukaryota</taxon>
        <taxon>Sar</taxon>
        <taxon>Alveolata</taxon>
        <taxon>Dinophyceae</taxon>
        <taxon>Suessiales</taxon>
        <taxon>Symbiodiniaceae</taxon>
        <taxon>Symbiodinium</taxon>
    </lineage>
</organism>
<dbReference type="EMBL" id="LSRX01000404">
    <property type="protein sequence ID" value="OLP98196.1"/>
    <property type="molecule type" value="Genomic_DNA"/>
</dbReference>
<name>A0A1Q9DSP0_SYMMI</name>
<evidence type="ECO:0000256" key="1">
    <source>
        <dbReference type="SAM" id="MobiDB-lite"/>
    </source>
</evidence>